<dbReference type="Pfam" id="PF14223">
    <property type="entry name" value="Retrotran_gag_2"/>
    <property type="match status" value="1"/>
</dbReference>
<dbReference type="Proteomes" id="UP000321947">
    <property type="component" value="Unassembled WGS sequence"/>
</dbReference>
<dbReference type="EMBL" id="SSTD01004953">
    <property type="protein sequence ID" value="TYK22564.1"/>
    <property type="molecule type" value="Genomic_DNA"/>
</dbReference>
<organism evidence="1 2">
    <name type="scientific">Cucumis melo var. makuwa</name>
    <name type="common">Oriental melon</name>
    <dbReference type="NCBI Taxonomy" id="1194695"/>
    <lineage>
        <taxon>Eukaryota</taxon>
        <taxon>Viridiplantae</taxon>
        <taxon>Streptophyta</taxon>
        <taxon>Embryophyta</taxon>
        <taxon>Tracheophyta</taxon>
        <taxon>Spermatophyta</taxon>
        <taxon>Magnoliopsida</taxon>
        <taxon>eudicotyledons</taxon>
        <taxon>Gunneridae</taxon>
        <taxon>Pentapetalae</taxon>
        <taxon>rosids</taxon>
        <taxon>fabids</taxon>
        <taxon>Cucurbitales</taxon>
        <taxon>Cucurbitaceae</taxon>
        <taxon>Benincaseae</taxon>
        <taxon>Cucumis</taxon>
    </lineage>
</organism>
<name>A0A5D3DG33_CUCMM</name>
<dbReference type="SUPFAM" id="SSF57756">
    <property type="entry name" value="Retrovirus zinc finger-like domains"/>
    <property type="match status" value="1"/>
</dbReference>
<comment type="caution">
    <text evidence="1">The sequence shown here is derived from an EMBL/GenBank/DDBJ whole genome shotgun (WGS) entry which is preliminary data.</text>
</comment>
<dbReference type="GO" id="GO:0003676">
    <property type="term" value="F:nucleic acid binding"/>
    <property type="evidence" value="ECO:0007669"/>
    <property type="project" value="InterPro"/>
</dbReference>
<evidence type="ECO:0000313" key="1">
    <source>
        <dbReference type="EMBL" id="TYK22564.1"/>
    </source>
</evidence>
<dbReference type="PANTHER" id="PTHR35317">
    <property type="entry name" value="OS04G0629600 PROTEIN"/>
    <property type="match status" value="1"/>
</dbReference>
<evidence type="ECO:0000313" key="2">
    <source>
        <dbReference type="Proteomes" id="UP000321947"/>
    </source>
</evidence>
<protein>
    <submittedName>
        <fullName evidence="1">Gag-pol polyprotein</fullName>
    </submittedName>
</protein>
<dbReference type="InterPro" id="IPR036875">
    <property type="entry name" value="Znf_CCHC_sf"/>
</dbReference>
<gene>
    <name evidence="1" type="ORF">E5676_scaffold584G00190</name>
</gene>
<dbReference type="PANTHER" id="PTHR35317:SF35">
    <property type="entry name" value="DUF4219 DOMAIN-CONTAINING PROTEIN"/>
    <property type="match status" value="1"/>
</dbReference>
<proteinExistence type="predicted"/>
<dbReference type="GO" id="GO:0008270">
    <property type="term" value="F:zinc ion binding"/>
    <property type="evidence" value="ECO:0007669"/>
    <property type="project" value="InterPro"/>
</dbReference>
<sequence>MEIIREGPSTSCPPVLDGKNYSYWKPRMIFFIKTLDGKAWRALVGGYESQVVTVNGVSVPKPEIDWTDAEEQASVENARAINVIFNGVDLNVFKLINSCTTAKEAWKILKVAYEGTSKVKISRLQLITSKFEALKMTEDETVSEYNERVLEIPNDSLLRSEKISESKIVRKVLCSLPRKFDRKVTAIEEAQDITTLKLDKLLGLLLTFEMAMSDRETNQDESIAVLTKQFSKMARKFKSLNTAGESEKTGRHDGENSIRKVNDFSYRRNSDHGKKKEDVGRSFRCRECEGFGHYQVECPTYLRRRTKNYCATLFDEDLDDEEDDHGMNDFTACITKINSEADSECFDTNEDEELTLEELKMLRKEDSEARAIQKERIQDLMDKNEQLMGVISSLKVKLKEVQYMYDQTIKSVKMLNFGTDSLDSILNSG</sequence>
<accession>A0A5D3DG33</accession>
<dbReference type="AlphaFoldDB" id="A0A5D3DG33"/>
<reference evidence="1 2" key="1">
    <citation type="submission" date="2019-08" db="EMBL/GenBank/DDBJ databases">
        <title>Draft genome sequences of two oriental melons (Cucumis melo L. var makuwa).</title>
        <authorList>
            <person name="Kwon S.-Y."/>
        </authorList>
    </citation>
    <scope>NUCLEOTIDE SEQUENCE [LARGE SCALE GENOMIC DNA]</scope>
    <source>
        <strain evidence="2">cv. Chang Bougi</strain>
        <tissue evidence="1">Leaf</tissue>
    </source>
</reference>